<dbReference type="NCBIfam" id="TIGR00250">
    <property type="entry name" value="RNAse_H_YqgF"/>
    <property type="match status" value="1"/>
</dbReference>
<evidence type="ECO:0000256" key="3">
    <source>
        <dbReference type="ARBA" id="ARBA00022722"/>
    </source>
</evidence>
<comment type="similarity">
    <text evidence="5">Belongs to the YqgF HJR family.</text>
</comment>
<dbReference type="EMBL" id="CP038033">
    <property type="protein sequence ID" value="QBQ54032.1"/>
    <property type="molecule type" value="Genomic_DNA"/>
</dbReference>
<protein>
    <recommendedName>
        <fullName evidence="5">Putative pre-16S rRNA nuclease</fullName>
        <ecNumber evidence="5">3.1.-.-</ecNumber>
    </recommendedName>
</protein>
<evidence type="ECO:0000313" key="7">
    <source>
        <dbReference type="EMBL" id="QBQ54032.1"/>
    </source>
</evidence>
<keyword evidence="4 5" id="KW-0378">Hydrolase</keyword>
<dbReference type="GO" id="GO:0016788">
    <property type="term" value="F:hydrolase activity, acting on ester bonds"/>
    <property type="evidence" value="ECO:0007669"/>
    <property type="project" value="UniProtKB-UniRule"/>
</dbReference>
<dbReference type="InterPro" id="IPR012337">
    <property type="entry name" value="RNaseH-like_sf"/>
</dbReference>
<dbReference type="GO" id="GO:0005829">
    <property type="term" value="C:cytosol"/>
    <property type="evidence" value="ECO:0007669"/>
    <property type="project" value="TreeGrafter"/>
</dbReference>
<name>A0A4P7BZR7_9GAMM</name>
<dbReference type="InterPro" id="IPR037027">
    <property type="entry name" value="YqgF/RNaseH-like_dom_sf"/>
</dbReference>
<dbReference type="AlphaFoldDB" id="A0A4P7BZR7"/>
<feature type="domain" description="YqgF/RNase H-like" evidence="6">
    <location>
        <begin position="14"/>
        <end position="114"/>
    </location>
</feature>
<keyword evidence="3 5" id="KW-0540">Nuclease</keyword>
<keyword evidence="2 5" id="KW-0690">Ribosome biogenesis</keyword>
<sequence length="147" mass="16743">MKGTAVTPPPQKPRVVLGFDFGMRQIGVAVGQEVTHSATPLTTLKARDGKPHWDQVTQLIEQWRPDLLIVGLPLNMDQSEQFLTQAARRFGNRLHGRYGLAVEWIDERLSTIEARERLNLKTPFLGRHPKLDQVAAQCILQTWLREQ</sequence>
<dbReference type="RefSeq" id="WP_134357043.1">
    <property type="nucleotide sequence ID" value="NZ_CP038033.1"/>
</dbReference>
<evidence type="ECO:0000256" key="1">
    <source>
        <dbReference type="ARBA" id="ARBA00022490"/>
    </source>
</evidence>
<keyword evidence="8" id="KW-1185">Reference proteome</keyword>
<comment type="subcellular location">
    <subcellularLocation>
        <location evidence="5">Cytoplasm</location>
    </subcellularLocation>
</comment>
<dbReference type="CDD" id="cd16964">
    <property type="entry name" value="YqgF"/>
    <property type="match status" value="1"/>
</dbReference>
<dbReference type="Gene3D" id="3.30.420.140">
    <property type="entry name" value="YqgF/RNase H-like domain"/>
    <property type="match status" value="1"/>
</dbReference>
<keyword evidence="1 5" id="KW-0963">Cytoplasm</keyword>
<evidence type="ECO:0000256" key="5">
    <source>
        <dbReference type="HAMAP-Rule" id="MF_00651"/>
    </source>
</evidence>
<dbReference type="KEGG" id="nwr:E3U44_05570"/>
<evidence type="ECO:0000313" key="8">
    <source>
        <dbReference type="Proteomes" id="UP000294325"/>
    </source>
</evidence>
<evidence type="ECO:0000256" key="4">
    <source>
        <dbReference type="ARBA" id="ARBA00022801"/>
    </source>
</evidence>
<reference evidence="7 8" key="1">
    <citation type="submission" date="2019-03" db="EMBL/GenBank/DDBJ databases">
        <title>The genome sequence of Nitrosococcus wardiae strain D1FHST reveals the archetypal metabolic capacity of ammonia-oxidizing Gammaproteobacteria.</title>
        <authorList>
            <person name="Wang L."/>
            <person name="Lim C.K."/>
            <person name="Hanson T.E."/>
            <person name="Dang H."/>
            <person name="Klotz M.G."/>
        </authorList>
    </citation>
    <scope>NUCLEOTIDE SEQUENCE [LARGE SCALE GENOMIC DNA]</scope>
    <source>
        <strain evidence="7 8">D1FHS</strain>
    </source>
</reference>
<dbReference type="PANTHER" id="PTHR33317:SF4">
    <property type="entry name" value="POLYNUCLEOTIDYL TRANSFERASE, RIBONUCLEASE H-LIKE SUPERFAMILY PROTEIN"/>
    <property type="match status" value="1"/>
</dbReference>
<organism evidence="7 8">
    <name type="scientific">Nitrosococcus wardiae</name>
    <dbReference type="NCBI Taxonomy" id="1814290"/>
    <lineage>
        <taxon>Bacteria</taxon>
        <taxon>Pseudomonadati</taxon>
        <taxon>Pseudomonadota</taxon>
        <taxon>Gammaproteobacteria</taxon>
        <taxon>Chromatiales</taxon>
        <taxon>Chromatiaceae</taxon>
        <taxon>Nitrosococcus</taxon>
    </lineage>
</organism>
<comment type="function">
    <text evidence="5">Could be a nuclease involved in processing of the 5'-end of pre-16S rRNA.</text>
</comment>
<dbReference type="OrthoDB" id="9796140at2"/>
<dbReference type="SUPFAM" id="SSF53098">
    <property type="entry name" value="Ribonuclease H-like"/>
    <property type="match status" value="1"/>
</dbReference>
<dbReference type="EC" id="3.1.-.-" evidence="5"/>
<evidence type="ECO:0000259" key="6">
    <source>
        <dbReference type="SMART" id="SM00732"/>
    </source>
</evidence>
<proteinExistence type="inferred from homology"/>
<dbReference type="GO" id="GO:0000967">
    <property type="term" value="P:rRNA 5'-end processing"/>
    <property type="evidence" value="ECO:0007669"/>
    <property type="project" value="UniProtKB-UniRule"/>
</dbReference>
<gene>
    <name evidence="7" type="primary">ruvX</name>
    <name evidence="7" type="ORF">E3U44_05570</name>
</gene>
<dbReference type="InterPro" id="IPR005227">
    <property type="entry name" value="YqgF"/>
</dbReference>
<accession>A0A4P7BZR7</accession>
<evidence type="ECO:0000256" key="2">
    <source>
        <dbReference type="ARBA" id="ARBA00022517"/>
    </source>
</evidence>
<dbReference type="PANTHER" id="PTHR33317">
    <property type="entry name" value="POLYNUCLEOTIDYL TRANSFERASE, RIBONUCLEASE H-LIKE SUPERFAMILY PROTEIN"/>
    <property type="match status" value="1"/>
</dbReference>
<dbReference type="Pfam" id="PF03652">
    <property type="entry name" value="RuvX"/>
    <property type="match status" value="1"/>
</dbReference>
<dbReference type="InterPro" id="IPR006641">
    <property type="entry name" value="YqgF/RNaseH-like_dom"/>
</dbReference>
<dbReference type="Proteomes" id="UP000294325">
    <property type="component" value="Chromosome"/>
</dbReference>
<dbReference type="SMART" id="SM00732">
    <property type="entry name" value="YqgFc"/>
    <property type="match status" value="1"/>
</dbReference>
<dbReference type="HAMAP" id="MF_00651">
    <property type="entry name" value="Nuclease_YqgF"/>
    <property type="match status" value="1"/>
</dbReference>
<dbReference type="GO" id="GO:0004518">
    <property type="term" value="F:nuclease activity"/>
    <property type="evidence" value="ECO:0007669"/>
    <property type="project" value="UniProtKB-KW"/>
</dbReference>